<name>V7PMJ1_PLAYE</name>
<organism evidence="2 3">
    <name type="scientific">Plasmodium yoelii 17X</name>
    <dbReference type="NCBI Taxonomy" id="1323249"/>
    <lineage>
        <taxon>Eukaryota</taxon>
        <taxon>Sar</taxon>
        <taxon>Alveolata</taxon>
        <taxon>Apicomplexa</taxon>
        <taxon>Aconoidasida</taxon>
        <taxon>Haemosporida</taxon>
        <taxon>Plasmodiidae</taxon>
        <taxon>Plasmodium</taxon>
        <taxon>Plasmodium (Vinckeia)</taxon>
    </lineage>
</organism>
<dbReference type="Proteomes" id="UP000018538">
    <property type="component" value="Unassembled WGS sequence"/>
</dbReference>
<dbReference type="InterPro" id="IPR003409">
    <property type="entry name" value="MORN"/>
</dbReference>
<sequence length="376" mass="44526">MNKISKHDLLLKYKDKDDFIFNQLLNIVEYPFNEIFEYADGNIYIGETENEKRHGYGFYIYADIKAIYQGQWTKNLKNGYGILYNKNDVIYSGEWLNNISHGFGCSYKKKKIYFGCYKYGLMNGVGIVKKNKSLNLCLFKSNEKKVGIKISKNMEINICLYKDNKIYFKNELAKYFPYYKDNNISQNIQTEIFYKILNIDKSAIDNEILYNEDCKKNKATSLICEEDITKLARNRNDNFNLKHFLEIKSKKFKNLKKDDCNVNKSNSFCTPYYNYCYSLPNQKINQKINNYSNSLYENPLINSNNTNPSKFPNKFYRNSVPTTDYINKSENDVLPFEFDRFDKFDDKIDKPNTLGEVGMEYEKNKRVKKKKKKIPI</sequence>
<accession>V7PMJ1</accession>
<dbReference type="Pfam" id="PF02493">
    <property type="entry name" value="MORN"/>
    <property type="match status" value="4"/>
</dbReference>
<dbReference type="AlphaFoldDB" id="V7PMJ1"/>
<dbReference type="Gene3D" id="2.20.110.10">
    <property type="entry name" value="Histone H3 K4-specific methyltransferase SET7/9 N-terminal domain"/>
    <property type="match status" value="2"/>
</dbReference>
<evidence type="ECO:0000256" key="1">
    <source>
        <dbReference type="ARBA" id="ARBA00022737"/>
    </source>
</evidence>
<dbReference type="SUPFAM" id="SSF82185">
    <property type="entry name" value="Histone H3 K4-specific methyltransferase SET7/9 N-terminal domain"/>
    <property type="match status" value="1"/>
</dbReference>
<keyword evidence="3" id="KW-1185">Reference proteome</keyword>
<gene>
    <name evidence="2" type="ORF">YYC_02506</name>
</gene>
<evidence type="ECO:0000313" key="2">
    <source>
        <dbReference type="EMBL" id="ETB60160.1"/>
    </source>
</evidence>
<dbReference type="EMBL" id="KI635763">
    <property type="protein sequence ID" value="ETB60160.1"/>
    <property type="molecule type" value="Genomic_DNA"/>
</dbReference>
<reference evidence="2 3" key="1">
    <citation type="submission" date="2013-11" db="EMBL/GenBank/DDBJ databases">
        <title>The Genome Sequence of Plasmodium yoelii 17X.</title>
        <authorList>
            <consortium name="The Broad Institute Genomics Platform"/>
            <consortium name="The Broad Institute Genome Sequencing Center for Infectious Disease"/>
            <person name="Neafsey D."/>
            <person name="Adams J."/>
            <person name="Walker B."/>
            <person name="Young S.K."/>
            <person name="Zeng Q."/>
            <person name="Gargeya S."/>
            <person name="Fitzgerald M."/>
            <person name="Haas B."/>
            <person name="Abouelleil A."/>
            <person name="Alvarado L."/>
            <person name="Chapman S.B."/>
            <person name="Gainer-Dewar J."/>
            <person name="Goldberg J."/>
            <person name="Griggs A."/>
            <person name="Gujja S."/>
            <person name="Hansen M."/>
            <person name="Howarth C."/>
            <person name="Imamovic A."/>
            <person name="Ireland A."/>
            <person name="Larimer J."/>
            <person name="McCowan C."/>
            <person name="Murphy C."/>
            <person name="Pearson M."/>
            <person name="Poon T.W."/>
            <person name="Priest M."/>
            <person name="Roberts A."/>
            <person name="Saif S."/>
            <person name="Shea T."/>
            <person name="Sykes S."/>
            <person name="Wortman J."/>
            <person name="Nusbaum C."/>
            <person name="Birren B."/>
        </authorList>
    </citation>
    <scope>NUCLEOTIDE SEQUENCE [LARGE SCALE GENOMIC DNA]</scope>
    <source>
        <strain evidence="2 3">17X</strain>
    </source>
</reference>
<dbReference type="PANTHER" id="PTHR23084">
    <property type="entry name" value="PHOSPHATIDYLINOSITOL-4-PHOSPHATE 5-KINASE RELATED"/>
    <property type="match status" value="1"/>
</dbReference>
<dbReference type="PANTHER" id="PTHR23084:SF263">
    <property type="entry name" value="MORN REPEAT-CONTAINING PROTEIN 1"/>
    <property type="match status" value="1"/>
</dbReference>
<evidence type="ECO:0000313" key="3">
    <source>
        <dbReference type="Proteomes" id="UP000018538"/>
    </source>
</evidence>
<proteinExistence type="predicted"/>
<dbReference type="EMBL" id="KI635763">
    <property type="protein sequence ID" value="ETB60161.1"/>
    <property type="molecule type" value="Genomic_DNA"/>
</dbReference>
<keyword evidence="1" id="KW-0677">Repeat</keyword>
<protein>
    <submittedName>
        <fullName evidence="2">Uncharacterized protein</fullName>
    </submittedName>
</protein>
<dbReference type="SMART" id="SM00698">
    <property type="entry name" value="MORN"/>
    <property type="match status" value="3"/>
</dbReference>